<dbReference type="AlphaFoldDB" id="A0A1I5YNN4"/>
<evidence type="ECO:0000313" key="2">
    <source>
        <dbReference type="Proteomes" id="UP000243084"/>
    </source>
</evidence>
<reference evidence="2" key="1">
    <citation type="submission" date="2016-10" db="EMBL/GenBank/DDBJ databases">
        <authorList>
            <person name="Varghese N."/>
            <person name="Submissions S."/>
        </authorList>
    </citation>
    <scope>NUCLEOTIDE SEQUENCE [LARGE SCALE GENOMIC DNA]</scope>
    <source>
        <strain evidence="2">JCM 18195</strain>
    </source>
</reference>
<name>A0A1I5YNN4_9GAMM</name>
<gene>
    <name evidence="1" type="ORF">SAMN05216229_12310</name>
</gene>
<dbReference type="Proteomes" id="UP000243084">
    <property type="component" value="Unassembled WGS sequence"/>
</dbReference>
<dbReference type="RefSeq" id="WP_092434953.1">
    <property type="nucleotide sequence ID" value="NZ_FOXM01000023.1"/>
</dbReference>
<keyword evidence="2" id="KW-1185">Reference proteome</keyword>
<organism evidence="1 2">
    <name type="scientific">Geopseudomonas sagittaria</name>
    <dbReference type="NCBI Taxonomy" id="1135990"/>
    <lineage>
        <taxon>Bacteria</taxon>
        <taxon>Pseudomonadati</taxon>
        <taxon>Pseudomonadota</taxon>
        <taxon>Gammaproteobacteria</taxon>
        <taxon>Pseudomonadales</taxon>
        <taxon>Pseudomonadaceae</taxon>
        <taxon>Geopseudomonas</taxon>
    </lineage>
</organism>
<dbReference type="OrthoDB" id="6750149at2"/>
<sequence>MARIPDYSSRQVRVAPIGDAGFSMRAPDASGLVRGMAQVEDFAIRRAEEEREKADTAAVMDADRQLTDWQLDTLFNPEKGVYTKKGANALDVTNGTIGQFDETQRKIGEGLKTESQRSRFKEIVTRRRQSLGADLNRYEFGERQSYYDDVDRGQLETSMQGAALHYNDPDKIAYYQSKMAAVLQSQAQRKGLPAEMAQAQLLKANSGMSTAVISRMTSDDPYRAREYFKAAQGNMTAEDQVQMSNLIEREIKSREIEARQAQAIYRAELSSRVSDATAAYLSGFDYDSPPSQAEFVASYGAEEGQQRFQQFQKSQGLGAAIRDLATADPEQRAQLLEQFNPVAGGTASAGFQQDAKLYGVLVNAASRLGKELQGDPASYVASRSPDVQRAAQGLGSGEPAAAEAYAVATIAEQRRLGVAEPKLLTDQQAAGIAAGFARTEDGGSNAADMMQQLQAQWGKHWPSVFKQLQGKLPGAAMVIGTGVDPQTASTLARIAPLKTEELKAGLPSSDTKAAKDALGESMAEFRATLSGQVGGERTFATLYSEMERLSYAYMGQGKSASEAAEQAYKAVIDDRYTLKGTWRAPKEYDADLIEAGAERVARKIDPGELSFAVPQGVSEDFAKGRVKAAIERDGYWVTLPDESGLALYYGGEAVLSTSGGPVVRSWDDLVGESVLAPGKNSFELRRSGGN</sequence>
<proteinExistence type="predicted"/>
<dbReference type="EMBL" id="FOXM01000023">
    <property type="protein sequence ID" value="SFQ45803.1"/>
    <property type="molecule type" value="Genomic_DNA"/>
</dbReference>
<accession>A0A1I5YNN4</accession>
<protein>
    <submittedName>
        <fullName evidence="1">Uncharacterized protein</fullName>
    </submittedName>
</protein>
<evidence type="ECO:0000313" key="1">
    <source>
        <dbReference type="EMBL" id="SFQ45803.1"/>
    </source>
</evidence>